<sequence>MPAMETNYGSNQVAFSQNMQYQPSAAQSMQYQPNVASTQSMQYQSNAASTQSMKFPSNSYSVQNMPTVSNCRIDCGPGLRSATSLIIGKPESEENGSGLSFLEAVANKESEEYFLAEDDEDRSMIRGCRRTCFTIIDRTGRATRICQRKCRPVFPMHDDDTINEDDVETEEKNVEVLGFEVSIFSFARGFLDLTITNEETGKKVHDPAVTNAIVNFLKSMENSPKRKVAINADKEIISSPESVRIPITIVPGTVSGHIKEDGITVDKFSLRDEPGKMLDIPETKINEMHEIIKKLNLPLGEFQLDAAILTSADQVAVDNAAVIKMNSGDTNVKIAEDHTTSGKTDLTLPIAMIAKAAEVSAPEEVGME</sequence>
<dbReference type="Proteomes" id="UP001187531">
    <property type="component" value="Unassembled WGS sequence"/>
</dbReference>
<name>A0AA88KUA2_ARTSF</name>
<keyword evidence="2" id="KW-1185">Reference proteome</keyword>
<proteinExistence type="predicted"/>
<accession>A0AA88KUA2</accession>
<dbReference type="EMBL" id="JAVRJZ010000099">
    <property type="protein sequence ID" value="KAK2703422.1"/>
    <property type="molecule type" value="Genomic_DNA"/>
</dbReference>
<gene>
    <name evidence="1" type="ORF">QYM36_018117</name>
</gene>
<organism evidence="1 2">
    <name type="scientific">Artemia franciscana</name>
    <name type="common">Brine shrimp</name>
    <name type="synonym">Artemia sanfranciscana</name>
    <dbReference type="NCBI Taxonomy" id="6661"/>
    <lineage>
        <taxon>Eukaryota</taxon>
        <taxon>Metazoa</taxon>
        <taxon>Ecdysozoa</taxon>
        <taxon>Arthropoda</taxon>
        <taxon>Crustacea</taxon>
        <taxon>Branchiopoda</taxon>
        <taxon>Anostraca</taxon>
        <taxon>Artemiidae</taxon>
        <taxon>Artemia</taxon>
    </lineage>
</organism>
<evidence type="ECO:0000313" key="2">
    <source>
        <dbReference type="Proteomes" id="UP001187531"/>
    </source>
</evidence>
<dbReference type="AlphaFoldDB" id="A0AA88KUA2"/>
<reference evidence="1" key="1">
    <citation type="submission" date="2023-07" db="EMBL/GenBank/DDBJ databases">
        <title>Chromosome-level genome assembly of Artemia franciscana.</title>
        <authorList>
            <person name="Jo E."/>
        </authorList>
    </citation>
    <scope>NUCLEOTIDE SEQUENCE</scope>
    <source>
        <tissue evidence="1">Whole body</tissue>
    </source>
</reference>
<comment type="caution">
    <text evidence="1">The sequence shown here is derived from an EMBL/GenBank/DDBJ whole genome shotgun (WGS) entry which is preliminary data.</text>
</comment>
<protein>
    <submittedName>
        <fullName evidence="1">Uncharacterized protein</fullName>
    </submittedName>
</protein>
<evidence type="ECO:0000313" key="1">
    <source>
        <dbReference type="EMBL" id="KAK2703422.1"/>
    </source>
</evidence>